<proteinExistence type="predicted"/>
<sequence>MNLYNNFNAEELGSRPIIRQIFLIILFCFSFDIAAQDRETILDSEMEVSYFGGLTLKFAGIKGNLAGIIGGQGGLLINDVIYIGGSLGSTVTEIGSGYSSFRYGGLLLGAFVKPNEAIHYFADVGLYSGHMNSGGLPGFSSATDEKFSIIEPNIGVGVNLNETMKSTLGLSYKLVSAIDNTDISKKDVGGFSLNGAIIFGF</sequence>
<evidence type="ECO:0008006" key="2">
    <source>
        <dbReference type="Google" id="ProtNLM"/>
    </source>
</evidence>
<reference evidence="1" key="1">
    <citation type="submission" date="2015-10" db="EMBL/GenBank/DDBJ databases">
        <authorList>
            <person name="Gilbert D.G."/>
        </authorList>
    </citation>
    <scope>NUCLEOTIDE SEQUENCE</scope>
</reference>
<dbReference type="AlphaFoldDB" id="A0A160VG77"/>
<name>A0A160VG77_9ZZZZ</name>
<protein>
    <recommendedName>
        <fullName evidence="2">Outer membrane protein beta-barrel domain-containing protein</fullName>
    </recommendedName>
</protein>
<evidence type="ECO:0000313" key="1">
    <source>
        <dbReference type="EMBL" id="CUV09615.1"/>
    </source>
</evidence>
<dbReference type="EMBL" id="FAXC01000277">
    <property type="protein sequence ID" value="CUV09615.1"/>
    <property type="molecule type" value="Genomic_DNA"/>
</dbReference>
<gene>
    <name evidence="1" type="ORF">MGWOODY_Mmi436</name>
</gene>
<organism evidence="1">
    <name type="scientific">hydrothermal vent metagenome</name>
    <dbReference type="NCBI Taxonomy" id="652676"/>
    <lineage>
        <taxon>unclassified sequences</taxon>
        <taxon>metagenomes</taxon>
        <taxon>ecological metagenomes</taxon>
    </lineage>
</organism>
<accession>A0A160VG77</accession>